<proteinExistence type="predicted"/>
<keyword evidence="2 7" id="KW-0812">Transmembrane</keyword>
<dbReference type="NCBIfam" id="TIGR03061">
    <property type="entry name" value="pip_yhgE_Nterm"/>
    <property type="match status" value="1"/>
</dbReference>
<evidence type="ECO:0000256" key="3">
    <source>
        <dbReference type="ARBA" id="ARBA00022989"/>
    </source>
</evidence>
<dbReference type="NCBIfam" id="TIGR03062">
    <property type="entry name" value="pip_yhgE_Cterm"/>
    <property type="match status" value="1"/>
</dbReference>
<protein>
    <submittedName>
        <fullName evidence="10">DUF3533 domain-containing protein</fullName>
    </submittedName>
    <submittedName>
        <fullName evidence="11">YhgE/Pip domain-containing protein</fullName>
    </submittedName>
</protein>
<evidence type="ECO:0000256" key="1">
    <source>
        <dbReference type="ARBA" id="ARBA00004141"/>
    </source>
</evidence>
<dbReference type="Gene3D" id="3.40.1710.10">
    <property type="entry name" value="abc type-2 transporter like domain"/>
    <property type="match status" value="1"/>
</dbReference>
<dbReference type="InterPro" id="IPR017501">
    <property type="entry name" value="Phage_infect_YhgE_C"/>
</dbReference>
<feature type="transmembrane region" description="Helical" evidence="7">
    <location>
        <begin position="886"/>
        <end position="905"/>
    </location>
</feature>
<feature type="transmembrane region" description="Helical" evidence="7">
    <location>
        <begin position="854"/>
        <end position="874"/>
    </location>
</feature>
<dbReference type="InterPro" id="IPR013525">
    <property type="entry name" value="ABC2_TM"/>
</dbReference>
<name>A0A6A9GR70_STAAU</name>
<evidence type="ECO:0000256" key="2">
    <source>
        <dbReference type="ARBA" id="ARBA00022692"/>
    </source>
</evidence>
<gene>
    <name evidence="10" type="ORF">GAY51_00360</name>
    <name evidence="9" type="ORF">GAY54_00665</name>
    <name evidence="11" type="ORF">HH313_002776</name>
</gene>
<feature type="transmembrane region" description="Helical" evidence="7">
    <location>
        <begin position="786"/>
        <end position="805"/>
    </location>
</feature>
<dbReference type="InterPro" id="IPR051328">
    <property type="entry name" value="T7SS_ABC-Transporter"/>
</dbReference>
<dbReference type="EMBL" id="CP053070">
    <property type="protein sequence ID" value="QJR08776.1"/>
    <property type="molecule type" value="Genomic_DNA"/>
</dbReference>
<sequence>MKNAFKLFKMDLKKVAKTPAVWIILAGLAILPSFYAWFNLWAMWDPYGNTGHIKVAVVNEDKGDTIRGKKVNVGNTMVNTLKKNKSFDWQFVSREKADHEIKMGKYFAGIYIPSKFTHEITGTLRKQPQKADVEFKVNQKINAVASKLTDTGSSVVVEKANEQFNKTVTRALLEEANKAGLTIEENVPTINKIKNAVYSADKALPKINDFANKIVYLNNHQADLDKYANDFRKLGNYKGDILDAQKKLNEVNGAIPQLNEKAKLILALNNYMPKIEKALNFAADDVPAQFPKINQGLNIASQGIDQANGQLNDAKGFVTQVRSRVGDYQDAIRRAQDLNRRNQQQIPQNSAANNETSNSAPAAGNGVAPTPPSVPSGDTAPNSNNAPVSTTPQSTSGKKDGQSFADITTTQVSTANENTQNITDKDVKSMEAALTGSLLSLSNNLDTQAKAAQKDSQALRNISYGILASDKPSDFRESLDNVKSGLEYTTQYNQQFIDTLKEIEKNENVDLSKEIDKVKAANNRINESLRLVNQLSNALKNGSSGTAEATKLLDQLSKLDSSLSSFRDYVKKDLNSSLVSISQRIMDELNKGQTALSNVQSKLNTIDQVINSGQSILKNGKTRIDRLQTVLPSIEQQYISAVKNAQANFPKVKSDVAKAANFVRNDLPQLEQRLTNATASVNKNLPTLLNGYDQAVGLLNKNQPQAKKALSDLADFSQNKLPDVEKDLKKANKIFKKLDKDDAVDKLIDTLKNDLKKQAGIIANPINKKTVDVFPVKDYGSGMTPFYTALSVWVGALLMVSLLTVDNKHKSLEPVLTTRQVFLGKAGFFIMLGMLQALIVSVGDLLILKAGVESPVLFVLITIFCSIIFNSIVYTCVSLLGNPGKAIAIVLLVLQIAGGGGTFPIQTTPQFFQNISPYLPFTYAIDSLRETVGGIVPEILITKLIILTLFGIGFFVVGLILKPVTDPLMKRVSEKVDQSNVTE</sequence>
<dbReference type="EMBL" id="WFIJ01000001">
    <property type="protein sequence ID" value="MUG82140.1"/>
    <property type="molecule type" value="Genomic_DNA"/>
</dbReference>
<feature type="coiled-coil region" evidence="5">
    <location>
        <begin position="501"/>
        <end position="538"/>
    </location>
</feature>
<evidence type="ECO:0000259" key="8">
    <source>
        <dbReference type="Pfam" id="PF12698"/>
    </source>
</evidence>
<dbReference type="KEGG" id="sams:NI36_13295"/>
<dbReference type="EMBL" id="WFHO01000002">
    <property type="protein sequence ID" value="MUG51066.1"/>
    <property type="molecule type" value="Genomic_DNA"/>
</dbReference>
<dbReference type="Proteomes" id="UP000502818">
    <property type="component" value="Chromosome"/>
</dbReference>
<keyword evidence="4 7" id="KW-0472">Membrane</keyword>
<dbReference type="InterPro" id="IPR017500">
    <property type="entry name" value="Phage_infect_YhgE_N"/>
</dbReference>
<feature type="transmembrane region" description="Helical" evidence="7">
    <location>
        <begin position="939"/>
        <end position="961"/>
    </location>
</feature>
<reference evidence="11 13" key="2">
    <citation type="submission" date="2020-04" db="EMBL/GenBank/DDBJ databases">
        <authorList>
            <person name="Kim J.-M."/>
            <person name="Chung S.H."/>
            <person name="Kim I."/>
            <person name="Kim J.-S."/>
        </authorList>
    </citation>
    <scope>NUCLEOTIDE SEQUENCE [LARGE SCALE GENOMIC DNA]</scope>
    <source>
        <strain evidence="11">HL20709</strain>
    </source>
</reference>
<evidence type="ECO:0000256" key="6">
    <source>
        <dbReference type="SAM" id="MobiDB-lite"/>
    </source>
</evidence>
<comment type="subcellular location">
    <subcellularLocation>
        <location evidence="1">Membrane</location>
        <topology evidence="1">Multi-pass membrane protein</topology>
    </subcellularLocation>
</comment>
<evidence type="ECO:0000313" key="13">
    <source>
        <dbReference type="Proteomes" id="UP000502818"/>
    </source>
</evidence>
<dbReference type="GO" id="GO:0140359">
    <property type="term" value="F:ABC-type transporter activity"/>
    <property type="evidence" value="ECO:0007669"/>
    <property type="project" value="InterPro"/>
</dbReference>
<feature type="compositionally biased region" description="Polar residues" evidence="6">
    <location>
        <begin position="379"/>
        <end position="396"/>
    </location>
</feature>
<keyword evidence="3 7" id="KW-1133">Transmembrane helix</keyword>
<feature type="transmembrane region" description="Helical" evidence="7">
    <location>
        <begin position="826"/>
        <end position="848"/>
    </location>
</feature>
<dbReference type="PANTHER" id="PTHR43077:SF10">
    <property type="entry name" value="TRANSPORT PERMEASE PROTEIN"/>
    <property type="match status" value="1"/>
</dbReference>
<evidence type="ECO:0000313" key="9">
    <source>
        <dbReference type="EMBL" id="MUG51066.1"/>
    </source>
</evidence>
<evidence type="ECO:0000256" key="7">
    <source>
        <dbReference type="SAM" id="Phobius"/>
    </source>
</evidence>
<feature type="transmembrane region" description="Helical" evidence="7">
    <location>
        <begin position="21"/>
        <end position="44"/>
    </location>
</feature>
<feature type="compositionally biased region" description="Low complexity" evidence="6">
    <location>
        <begin position="349"/>
        <end position="363"/>
    </location>
</feature>
<evidence type="ECO:0000256" key="4">
    <source>
        <dbReference type="ARBA" id="ARBA00023136"/>
    </source>
</evidence>
<feature type="domain" description="ABC-2 type transporter transmembrane" evidence="8">
    <location>
        <begin position="688"/>
        <end position="959"/>
    </location>
</feature>
<evidence type="ECO:0000313" key="12">
    <source>
        <dbReference type="Proteomes" id="UP000463077"/>
    </source>
</evidence>
<dbReference type="AlphaFoldDB" id="A0A6A9GR70"/>
<dbReference type="PANTHER" id="PTHR43077">
    <property type="entry name" value="TRANSPORT PERMEASE YVFS-RELATED"/>
    <property type="match status" value="1"/>
</dbReference>
<dbReference type="Proteomes" id="UP000463077">
    <property type="component" value="Unassembled WGS sequence"/>
</dbReference>
<accession>A0A6A9GR70</accession>
<keyword evidence="5" id="KW-0175">Coiled coil</keyword>
<dbReference type="GO" id="GO:0016020">
    <property type="term" value="C:membrane"/>
    <property type="evidence" value="ECO:0007669"/>
    <property type="project" value="UniProtKB-SubCell"/>
</dbReference>
<evidence type="ECO:0000313" key="11">
    <source>
        <dbReference type="EMBL" id="QJR08776.1"/>
    </source>
</evidence>
<reference evidence="10 12" key="1">
    <citation type="journal article" date="2019" name="Int. J. Infect. Dis.">
        <title>Characterization of a community-acquired methicillin-resistant sequence type 338 Staphylococcus aureus strain containing a staphylococcal cassette chromosome mec type VT.</title>
        <authorList>
            <person name="Chen Y."/>
            <person name="Hong J."/>
            <person name="Chen Y."/>
            <person name="Wang H."/>
            <person name="Yu Y."/>
            <person name="Qu T."/>
        </authorList>
    </citation>
    <scope>NUCLEOTIDE SEQUENCE</scope>
    <source>
        <strain evidence="9 12">LJ05</strain>
        <strain evidence="10">LQ41</strain>
    </source>
</reference>
<dbReference type="RefSeq" id="WP_000785098.1">
    <property type="nucleotide sequence ID" value="NZ_BEDR01000005.1"/>
</dbReference>
<dbReference type="Pfam" id="PF12698">
    <property type="entry name" value="ABC2_membrane_3"/>
    <property type="match status" value="2"/>
</dbReference>
<feature type="domain" description="ABC-2 type transporter transmembrane" evidence="8">
    <location>
        <begin position="29"/>
        <end position="178"/>
    </location>
</feature>
<feature type="region of interest" description="Disordered" evidence="6">
    <location>
        <begin position="338"/>
        <end position="403"/>
    </location>
</feature>
<organism evidence="10">
    <name type="scientific">Staphylococcus aureus</name>
    <dbReference type="NCBI Taxonomy" id="1280"/>
    <lineage>
        <taxon>Bacteria</taxon>
        <taxon>Bacillati</taxon>
        <taxon>Bacillota</taxon>
        <taxon>Bacilli</taxon>
        <taxon>Bacillales</taxon>
        <taxon>Staphylococcaceae</taxon>
        <taxon>Staphylococcus</taxon>
    </lineage>
</organism>
<evidence type="ECO:0000313" key="10">
    <source>
        <dbReference type="EMBL" id="MUG82140.1"/>
    </source>
</evidence>
<evidence type="ECO:0000256" key="5">
    <source>
        <dbReference type="SAM" id="Coils"/>
    </source>
</evidence>